<name>W6Z649_COCMI</name>
<keyword evidence="3" id="KW-1185">Reference proteome</keyword>
<proteinExistence type="predicted"/>
<gene>
    <name evidence="2" type="ORF">COCMIDRAFT_52629</name>
</gene>
<organism evidence="2 3">
    <name type="scientific">Bipolaris oryzae ATCC 44560</name>
    <dbReference type="NCBI Taxonomy" id="930090"/>
    <lineage>
        <taxon>Eukaryota</taxon>
        <taxon>Fungi</taxon>
        <taxon>Dikarya</taxon>
        <taxon>Ascomycota</taxon>
        <taxon>Pezizomycotina</taxon>
        <taxon>Dothideomycetes</taxon>
        <taxon>Pleosporomycetidae</taxon>
        <taxon>Pleosporales</taxon>
        <taxon>Pleosporineae</taxon>
        <taxon>Pleosporaceae</taxon>
        <taxon>Bipolaris</taxon>
    </lineage>
</organism>
<dbReference type="KEGG" id="bor:COCMIDRAFT_52629"/>
<evidence type="ECO:0000313" key="3">
    <source>
        <dbReference type="Proteomes" id="UP000054032"/>
    </source>
</evidence>
<dbReference type="AlphaFoldDB" id="W6Z649"/>
<dbReference type="STRING" id="930090.W6Z649"/>
<dbReference type="InterPro" id="IPR052895">
    <property type="entry name" value="HetReg/Transcr_Mod"/>
</dbReference>
<evidence type="ECO:0000313" key="2">
    <source>
        <dbReference type="EMBL" id="EUC47207.1"/>
    </source>
</evidence>
<dbReference type="Proteomes" id="UP000054032">
    <property type="component" value="Unassembled WGS sequence"/>
</dbReference>
<dbReference type="InterPro" id="IPR010730">
    <property type="entry name" value="HET"/>
</dbReference>
<dbReference type="RefSeq" id="XP_007686265.1">
    <property type="nucleotide sequence ID" value="XM_007688075.1"/>
</dbReference>
<dbReference type="OrthoDB" id="2157530at2759"/>
<dbReference type="Pfam" id="PF06985">
    <property type="entry name" value="HET"/>
    <property type="match status" value="1"/>
</dbReference>
<sequence length="192" mass="22437">MSPGQKRRRRAFQYSHLPFNSFGLLELVPGKSLSADIHCRLRSHQLNSAPPYEALSYTWGDEESTCRISLDGLPFDIRPNLRNALRRLRQSSSTRTIWIDAICINQNNKDEKSIQVPLMRNIYTRAERVIAWLGEEMVDSAVALNFIPDLTDIAKSDTESNWLLHIEDDRFLRRMISLAHLFSLPWWQRIWI</sequence>
<dbReference type="HOGENOM" id="CLU_004184_6_0_1"/>
<dbReference type="GeneID" id="19124550"/>
<protein>
    <recommendedName>
        <fullName evidence="1">Heterokaryon incompatibility domain-containing protein</fullName>
    </recommendedName>
</protein>
<evidence type="ECO:0000259" key="1">
    <source>
        <dbReference type="Pfam" id="PF06985"/>
    </source>
</evidence>
<feature type="domain" description="Heterokaryon incompatibility" evidence="1">
    <location>
        <begin position="52"/>
        <end position="192"/>
    </location>
</feature>
<dbReference type="EMBL" id="KI963955">
    <property type="protein sequence ID" value="EUC47207.1"/>
    <property type="molecule type" value="Genomic_DNA"/>
</dbReference>
<accession>W6Z649</accession>
<dbReference type="PANTHER" id="PTHR24148:SF64">
    <property type="entry name" value="HETEROKARYON INCOMPATIBILITY DOMAIN-CONTAINING PROTEIN"/>
    <property type="match status" value="1"/>
</dbReference>
<feature type="non-terminal residue" evidence="2">
    <location>
        <position position="192"/>
    </location>
</feature>
<reference evidence="2 3" key="1">
    <citation type="journal article" date="2013" name="PLoS Genet.">
        <title>Comparative genome structure, secondary metabolite, and effector coding capacity across Cochliobolus pathogens.</title>
        <authorList>
            <person name="Condon B.J."/>
            <person name="Leng Y."/>
            <person name="Wu D."/>
            <person name="Bushley K.E."/>
            <person name="Ohm R.A."/>
            <person name="Otillar R."/>
            <person name="Martin J."/>
            <person name="Schackwitz W."/>
            <person name="Grimwood J."/>
            <person name="MohdZainudin N."/>
            <person name="Xue C."/>
            <person name="Wang R."/>
            <person name="Manning V.A."/>
            <person name="Dhillon B."/>
            <person name="Tu Z.J."/>
            <person name="Steffenson B.J."/>
            <person name="Salamov A."/>
            <person name="Sun H."/>
            <person name="Lowry S."/>
            <person name="LaButti K."/>
            <person name="Han J."/>
            <person name="Copeland A."/>
            <person name="Lindquist E."/>
            <person name="Barry K."/>
            <person name="Schmutz J."/>
            <person name="Baker S.E."/>
            <person name="Ciuffetti L.M."/>
            <person name="Grigoriev I.V."/>
            <person name="Zhong S."/>
            <person name="Turgeon B.G."/>
        </authorList>
    </citation>
    <scope>NUCLEOTIDE SEQUENCE [LARGE SCALE GENOMIC DNA]</scope>
    <source>
        <strain evidence="2 3">ATCC 44560</strain>
    </source>
</reference>
<dbReference type="PANTHER" id="PTHR24148">
    <property type="entry name" value="ANKYRIN REPEAT DOMAIN-CONTAINING PROTEIN 39 HOMOLOG-RELATED"/>
    <property type="match status" value="1"/>
</dbReference>